<reference evidence="5" key="1">
    <citation type="submission" date="2023-03" db="EMBL/GenBank/DDBJ databases">
        <authorList>
            <person name="Julca I."/>
        </authorList>
    </citation>
    <scope>NUCLEOTIDE SEQUENCE</scope>
</reference>
<evidence type="ECO:0000256" key="2">
    <source>
        <dbReference type="ARBA" id="ARBA00022729"/>
    </source>
</evidence>
<dbReference type="Proteomes" id="UP001161247">
    <property type="component" value="Unassembled WGS sequence"/>
</dbReference>
<sequence>MKFLNTMLLLVMVMALAIAISATSTDHRIHDENNNATETFSVSDSSENDTKKPVTSLRGTNRVYQFRYQMTCNKFPRVCSTRGSPGPDCCKKKCVNVMQDRANCGMCGKQCKYWEICCKGKCVNPSTNWKHCGACFNSCDKGSSCAYGMCSYA</sequence>
<gene>
    <name evidence="5" type="ORF">OLC1_LOCUS24811</name>
</gene>
<dbReference type="InterPro" id="IPR006969">
    <property type="entry name" value="Stig-like"/>
</dbReference>
<evidence type="ECO:0000256" key="1">
    <source>
        <dbReference type="ARBA" id="ARBA00006010"/>
    </source>
</evidence>
<feature type="compositionally biased region" description="Polar residues" evidence="3">
    <location>
        <begin position="34"/>
        <end position="45"/>
    </location>
</feature>
<feature type="chain" id="PRO_5043796520" evidence="4">
    <location>
        <begin position="23"/>
        <end position="153"/>
    </location>
</feature>
<comment type="caution">
    <text evidence="5">The sequence shown here is derived from an EMBL/GenBank/DDBJ whole genome shotgun (WGS) entry which is preliminary data.</text>
</comment>
<evidence type="ECO:0000313" key="5">
    <source>
        <dbReference type="EMBL" id="CAI9086820.1"/>
    </source>
</evidence>
<keyword evidence="6" id="KW-1185">Reference proteome</keyword>
<protein>
    <submittedName>
        <fullName evidence="5">OLC1v1020736C1</fullName>
    </submittedName>
</protein>
<evidence type="ECO:0000256" key="4">
    <source>
        <dbReference type="SAM" id="SignalP"/>
    </source>
</evidence>
<name>A0AAV1BWD3_OLDCO</name>
<dbReference type="PANTHER" id="PTHR33227">
    <property type="entry name" value="STIGMA-SPECIFIC STIG1-LIKE PROTEIN 3"/>
    <property type="match status" value="1"/>
</dbReference>
<accession>A0AAV1BWD3</accession>
<evidence type="ECO:0000313" key="6">
    <source>
        <dbReference type="Proteomes" id="UP001161247"/>
    </source>
</evidence>
<dbReference type="EMBL" id="CATKSE010000001">
    <property type="protein sequence ID" value="CAI9086820.1"/>
    <property type="molecule type" value="Genomic_DNA"/>
</dbReference>
<comment type="similarity">
    <text evidence="1">Belongs to the STIG1 family.</text>
</comment>
<dbReference type="AlphaFoldDB" id="A0AAV1BWD3"/>
<dbReference type="Pfam" id="PF04885">
    <property type="entry name" value="Stig1"/>
    <property type="match status" value="1"/>
</dbReference>
<feature type="signal peptide" evidence="4">
    <location>
        <begin position="1"/>
        <end position="22"/>
    </location>
</feature>
<dbReference type="PANTHER" id="PTHR33227:SF21">
    <property type="entry name" value="F12F1.21 PROTEIN"/>
    <property type="match status" value="1"/>
</dbReference>
<evidence type="ECO:0000256" key="3">
    <source>
        <dbReference type="SAM" id="MobiDB-lite"/>
    </source>
</evidence>
<feature type="region of interest" description="Disordered" evidence="3">
    <location>
        <begin position="33"/>
        <end position="54"/>
    </location>
</feature>
<keyword evidence="2 4" id="KW-0732">Signal</keyword>
<proteinExistence type="inferred from homology"/>
<organism evidence="5 6">
    <name type="scientific">Oldenlandia corymbosa var. corymbosa</name>
    <dbReference type="NCBI Taxonomy" id="529605"/>
    <lineage>
        <taxon>Eukaryota</taxon>
        <taxon>Viridiplantae</taxon>
        <taxon>Streptophyta</taxon>
        <taxon>Embryophyta</taxon>
        <taxon>Tracheophyta</taxon>
        <taxon>Spermatophyta</taxon>
        <taxon>Magnoliopsida</taxon>
        <taxon>eudicotyledons</taxon>
        <taxon>Gunneridae</taxon>
        <taxon>Pentapetalae</taxon>
        <taxon>asterids</taxon>
        <taxon>lamiids</taxon>
        <taxon>Gentianales</taxon>
        <taxon>Rubiaceae</taxon>
        <taxon>Rubioideae</taxon>
        <taxon>Spermacoceae</taxon>
        <taxon>Hedyotis-Oldenlandia complex</taxon>
        <taxon>Oldenlandia</taxon>
    </lineage>
</organism>